<name>A0A8X7W782_BRACI</name>
<dbReference type="EMBL" id="JAAMPC010000003">
    <property type="protein sequence ID" value="KAG2323670.1"/>
    <property type="molecule type" value="Genomic_DNA"/>
</dbReference>
<comment type="caution">
    <text evidence="2">The sequence shown here is derived from an EMBL/GenBank/DDBJ whole genome shotgun (WGS) entry which is preliminary data.</text>
</comment>
<proteinExistence type="predicted"/>
<keyword evidence="3" id="KW-1185">Reference proteome</keyword>
<reference evidence="2 3" key="1">
    <citation type="submission" date="2020-02" db="EMBL/GenBank/DDBJ databases">
        <authorList>
            <person name="Ma Q."/>
            <person name="Huang Y."/>
            <person name="Song X."/>
            <person name="Pei D."/>
        </authorList>
    </citation>
    <scope>NUCLEOTIDE SEQUENCE [LARGE SCALE GENOMIC DNA]</scope>
    <source>
        <strain evidence="2">Sxm20200214</strain>
        <tissue evidence="2">Leaf</tissue>
    </source>
</reference>
<sequence length="130" mass="14164">MARIVQAQYPLLGARMSSVRNHPRLIGLSIPPDLVLHTRSSLIIPLTAPISAPVRSCAVTTADQSPNRLDLSRSHLRTRHQLKYPLDPDPIDGLAVRSGTTITNHRSVRGPPYSTQTKPPDLCSTTGQSD</sequence>
<organism evidence="2 3">
    <name type="scientific">Brassica carinata</name>
    <name type="common">Ethiopian mustard</name>
    <name type="synonym">Abyssinian cabbage</name>
    <dbReference type="NCBI Taxonomy" id="52824"/>
    <lineage>
        <taxon>Eukaryota</taxon>
        <taxon>Viridiplantae</taxon>
        <taxon>Streptophyta</taxon>
        <taxon>Embryophyta</taxon>
        <taxon>Tracheophyta</taxon>
        <taxon>Spermatophyta</taxon>
        <taxon>Magnoliopsida</taxon>
        <taxon>eudicotyledons</taxon>
        <taxon>Gunneridae</taxon>
        <taxon>Pentapetalae</taxon>
        <taxon>rosids</taxon>
        <taxon>malvids</taxon>
        <taxon>Brassicales</taxon>
        <taxon>Brassicaceae</taxon>
        <taxon>Brassiceae</taxon>
        <taxon>Brassica</taxon>
    </lineage>
</organism>
<feature type="compositionally biased region" description="Polar residues" evidence="1">
    <location>
        <begin position="113"/>
        <end position="130"/>
    </location>
</feature>
<feature type="region of interest" description="Disordered" evidence="1">
    <location>
        <begin position="83"/>
        <end position="130"/>
    </location>
</feature>
<dbReference type="AlphaFoldDB" id="A0A8X7W782"/>
<evidence type="ECO:0000313" key="2">
    <source>
        <dbReference type="EMBL" id="KAG2323670.1"/>
    </source>
</evidence>
<gene>
    <name evidence="2" type="ORF">Bca52824_016883</name>
</gene>
<dbReference type="Proteomes" id="UP000886595">
    <property type="component" value="Unassembled WGS sequence"/>
</dbReference>
<evidence type="ECO:0000256" key="1">
    <source>
        <dbReference type="SAM" id="MobiDB-lite"/>
    </source>
</evidence>
<protein>
    <submittedName>
        <fullName evidence="2">Uncharacterized protein</fullName>
    </submittedName>
</protein>
<evidence type="ECO:0000313" key="3">
    <source>
        <dbReference type="Proteomes" id="UP000886595"/>
    </source>
</evidence>
<accession>A0A8X7W782</accession>